<dbReference type="EMBL" id="CP000360">
    <property type="protein sequence ID" value="ABF40176.1"/>
    <property type="molecule type" value="Genomic_DNA"/>
</dbReference>
<dbReference type="InterPro" id="IPR002925">
    <property type="entry name" value="Dienelactn_hydro"/>
</dbReference>
<name>Q1ISH4_KORVE</name>
<sequence>MLALHGSGGFANLNYNEFAHMLADRGFAVFVPHYFDATGTTWAYPQEIREHHRRWIGVISDAIEWAGQQEFADASSVGIVGFSLGAYLGLTLSAMRPGVRAVVDYFGGMPDEIIAEMKHCPAVLILHGDRDLTVRVTEAFKLESLLKSRKVPHEMKIYKGAGHGFRGLDMLDAAQRTYFFLRKHLHDSANFSEPKAV</sequence>
<accession>Q1ISH4</accession>
<reference evidence="2 3" key="1">
    <citation type="journal article" date="2009" name="Appl. Environ. Microbiol.">
        <title>Three genomes from the phylum Acidobacteria provide insight into the lifestyles of these microorganisms in soils.</title>
        <authorList>
            <person name="Ward N.L."/>
            <person name="Challacombe J.F."/>
            <person name="Janssen P.H."/>
            <person name="Henrissat B."/>
            <person name="Coutinho P.M."/>
            <person name="Wu M."/>
            <person name="Xie G."/>
            <person name="Haft D.H."/>
            <person name="Sait M."/>
            <person name="Badger J."/>
            <person name="Barabote R.D."/>
            <person name="Bradley B."/>
            <person name="Brettin T.S."/>
            <person name="Brinkac L.M."/>
            <person name="Bruce D."/>
            <person name="Creasy T."/>
            <person name="Daugherty S.C."/>
            <person name="Davidsen T.M."/>
            <person name="DeBoy R.T."/>
            <person name="Detter J.C."/>
            <person name="Dodson R.J."/>
            <person name="Durkin A.S."/>
            <person name="Ganapathy A."/>
            <person name="Gwinn-Giglio M."/>
            <person name="Han C.S."/>
            <person name="Khouri H."/>
            <person name="Kiss H."/>
            <person name="Kothari S.P."/>
            <person name="Madupu R."/>
            <person name="Nelson K.E."/>
            <person name="Nelson W.C."/>
            <person name="Paulsen I."/>
            <person name="Penn K."/>
            <person name="Ren Q."/>
            <person name="Rosovitz M.J."/>
            <person name="Selengut J.D."/>
            <person name="Shrivastava S."/>
            <person name="Sullivan S.A."/>
            <person name="Tapia R."/>
            <person name="Thompson L.S."/>
            <person name="Watkins K.L."/>
            <person name="Yang Q."/>
            <person name="Yu C."/>
            <person name="Zafar N."/>
            <person name="Zhou L."/>
            <person name="Kuske C.R."/>
        </authorList>
    </citation>
    <scope>NUCLEOTIDE SEQUENCE [LARGE SCALE GENOMIC DNA]</scope>
    <source>
        <strain evidence="2 3">Ellin345</strain>
    </source>
</reference>
<dbReference type="InterPro" id="IPR051049">
    <property type="entry name" value="Dienelactone_hydrolase-like"/>
</dbReference>
<dbReference type="Gene3D" id="3.40.50.1820">
    <property type="entry name" value="alpha/beta hydrolase"/>
    <property type="match status" value="1"/>
</dbReference>
<protein>
    <submittedName>
        <fullName evidence="2">Dienelactone hydrolase</fullName>
    </submittedName>
</protein>
<evidence type="ECO:0000313" key="3">
    <source>
        <dbReference type="Proteomes" id="UP000002432"/>
    </source>
</evidence>
<dbReference type="HOGENOM" id="CLU_098549_0_0_0"/>
<keyword evidence="3" id="KW-1185">Reference proteome</keyword>
<organism evidence="2 3">
    <name type="scientific">Koribacter versatilis (strain Ellin345)</name>
    <dbReference type="NCBI Taxonomy" id="204669"/>
    <lineage>
        <taxon>Bacteria</taxon>
        <taxon>Pseudomonadati</taxon>
        <taxon>Acidobacteriota</taxon>
        <taxon>Terriglobia</taxon>
        <taxon>Terriglobales</taxon>
        <taxon>Candidatus Korobacteraceae</taxon>
        <taxon>Candidatus Korobacter</taxon>
    </lineage>
</organism>
<proteinExistence type="predicted"/>
<dbReference type="Proteomes" id="UP000002432">
    <property type="component" value="Chromosome"/>
</dbReference>
<gene>
    <name evidence="2" type="ordered locus">Acid345_1173</name>
</gene>
<keyword evidence="2" id="KW-0378">Hydrolase</keyword>
<dbReference type="GO" id="GO:0016787">
    <property type="term" value="F:hydrolase activity"/>
    <property type="evidence" value="ECO:0007669"/>
    <property type="project" value="UniProtKB-KW"/>
</dbReference>
<dbReference type="KEGG" id="aba:Acid345_1173"/>
<dbReference type="EnsemblBacteria" id="ABF40176">
    <property type="protein sequence ID" value="ABF40176"/>
    <property type="gene ID" value="Acid345_1173"/>
</dbReference>
<dbReference type="AlphaFoldDB" id="Q1ISH4"/>
<dbReference type="Pfam" id="PF01738">
    <property type="entry name" value="DLH"/>
    <property type="match status" value="1"/>
</dbReference>
<dbReference type="InterPro" id="IPR029058">
    <property type="entry name" value="AB_hydrolase_fold"/>
</dbReference>
<feature type="domain" description="Dienelactone hydrolase" evidence="1">
    <location>
        <begin position="9"/>
        <end position="166"/>
    </location>
</feature>
<evidence type="ECO:0000259" key="1">
    <source>
        <dbReference type="Pfam" id="PF01738"/>
    </source>
</evidence>
<dbReference type="PANTHER" id="PTHR46623:SF6">
    <property type="entry name" value="ALPHA_BETA-HYDROLASES SUPERFAMILY PROTEIN"/>
    <property type="match status" value="1"/>
</dbReference>
<dbReference type="PANTHER" id="PTHR46623">
    <property type="entry name" value="CARBOXYMETHYLENEBUTENOLIDASE-RELATED"/>
    <property type="match status" value="1"/>
</dbReference>
<dbReference type="SUPFAM" id="SSF53474">
    <property type="entry name" value="alpha/beta-Hydrolases"/>
    <property type="match status" value="1"/>
</dbReference>
<dbReference type="eggNOG" id="COG0412">
    <property type="taxonomic scope" value="Bacteria"/>
</dbReference>
<dbReference type="STRING" id="204669.Acid345_1173"/>
<evidence type="ECO:0000313" key="2">
    <source>
        <dbReference type="EMBL" id="ABF40176.1"/>
    </source>
</evidence>
<dbReference type="MEROPS" id="S09.A43"/>